<proteinExistence type="predicted"/>
<evidence type="ECO:0000256" key="1">
    <source>
        <dbReference type="SAM" id="MobiDB-lite"/>
    </source>
</evidence>
<evidence type="ECO:0000313" key="2">
    <source>
        <dbReference type="EMBL" id="QHT10915.1"/>
    </source>
</evidence>
<feature type="compositionally biased region" description="Basic and acidic residues" evidence="1">
    <location>
        <begin position="212"/>
        <end position="229"/>
    </location>
</feature>
<dbReference type="Pfam" id="PF19068">
    <property type="entry name" value="DUF5764"/>
    <property type="match status" value="1"/>
</dbReference>
<accession>A0A6C0D5D5</accession>
<feature type="region of interest" description="Disordered" evidence="1">
    <location>
        <begin position="199"/>
        <end position="230"/>
    </location>
</feature>
<dbReference type="EMBL" id="MN739530">
    <property type="protein sequence ID" value="QHT10915.1"/>
    <property type="molecule type" value="Genomic_DNA"/>
</dbReference>
<dbReference type="AlphaFoldDB" id="A0A6C0D5D5"/>
<reference evidence="2" key="1">
    <citation type="journal article" date="2020" name="Nature">
        <title>Giant virus diversity and host interactions through global metagenomics.</title>
        <authorList>
            <person name="Schulz F."/>
            <person name="Roux S."/>
            <person name="Paez-Espino D."/>
            <person name="Jungbluth S."/>
            <person name="Walsh D.A."/>
            <person name="Denef V.J."/>
            <person name="McMahon K.D."/>
            <person name="Konstantinidis K.T."/>
            <person name="Eloe-Fadrosh E.A."/>
            <person name="Kyrpides N.C."/>
            <person name="Woyke T."/>
        </authorList>
    </citation>
    <scope>NUCLEOTIDE SEQUENCE</scope>
    <source>
        <strain evidence="2">GVMAG-M-3300023174-111</strain>
    </source>
</reference>
<protein>
    <submittedName>
        <fullName evidence="2">Uncharacterized protein</fullName>
    </submittedName>
</protein>
<organism evidence="2">
    <name type="scientific">viral metagenome</name>
    <dbReference type="NCBI Taxonomy" id="1070528"/>
    <lineage>
        <taxon>unclassified sequences</taxon>
        <taxon>metagenomes</taxon>
        <taxon>organismal metagenomes</taxon>
    </lineage>
</organism>
<name>A0A6C0D5D5_9ZZZZ</name>
<sequence>MDDFVISNLHESRNEWCSRLVNILSPLVHEGLRSIFNEAWQLCLDNNEADKYLMTFQNLLSRVPKWNNVIVEDERKRIIERSGCNYLEDLISCVHIIQLKVLTCIRVGNKQKKIDISIPKLDHFIHKVYINAARKVYANVYLFEKQISPLQQQKYKRELETIIQECIMIAIRDSIPTEAIIRAYLDESIEDEEEVIIENIPEEEQKTNTFSDETKGSDESNKDESKSIIDSETIPDVVPAIQNIDDEKVVTRLSFNDIDSVLDGSDSMKSVEAPKTIERLEEISTSRAIQRKLEEEAEEDDRIKILGDSIDLSGFESLDQDTTQVTTKSHDFVLDDIVELF</sequence>
<dbReference type="InterPro" id="IPR043913">
    <property type="entry name" value="DUF5764"/>
</dbReference>